<protein>
    <submittedName>
        <fullName evidence="1">Uncharacterized protein</fullName>
    </submittedName>
</protein>
<keyword evidence="2" id="KW-1185">Reference proteome</keyword>
<comment type="caution">
    <text evidence="1">The sequence shown here is derived from an EMBL/GenBank/DDBJ whole genome shotgun (WGS) entry which is preliminary data.</text>
</comment>
<dbReference type="Proteomes" id="UP000218231">
    <property type="component" value="Unassembled WGS sequence"/>
</dbReference>
<dbReference type="EMBL" id="LIAE01008681">
    <property type="protein sequence ID" value="PAV72895.1"/>
    <property type="molecule type" value="Genomic_DNA"/>
</dbReference>
<accession>A0A2A2KG38</accession>
<gene>
    <name evidence="1" type="ORF">WR25_21012</name>
</gene>
<dbReference type="AlphaFoldDB" id="A0A2A2KG38"/>
<evidence type="ECO:0000313" key="1">
    <source>
        <dbReference type="EMBL" id="PAV72895.1"/>
    </source>
</evidence>
<sequence>MAQDRRGRLPCPLVDRSHECEILMQQVGPFHRAMRLALGEVHRRDGGGGDDYSLRVQHPRGDIVLIGMIWARRFVEAAETTVCGTDCAGLQRAEKRYTIPEQRIQQGGAIPNSLQRQIAH</sequence>
<evidence type="ECO:0000313" key="2">
    <source>
        <dbReference type="Proteomes" id="UP000218231"/>
    </source>
</evidence>
<organism evidence="1 2">
    <name type="scientific">Diploscapter pachys</name>
    <dbReference type="NCBI Taxonomy" id="2018661"/>
    <lineage>
        <taxon>Eukaryota</taxon>
        <taxon>Metazoa</taxon>
        <taxon>Ecdysozoa</taxon>
        <taxon>Nematoda</taxon>
        <taxon>Chromadorea</taxon>
        <taxon>Rhabditida</taxon>
        <taxon>Rhabditina</taxon>
        <taxon>Rhabditomorpha</taxon>
        <taxon>Rhabditoidea</taxon>
        <taxon>Rhabditidae</taxon>
        <taxon>Diploscapter</taxon>
    </lineage>
</organism>
<reference evidence="1 2" key="1">
    <citation type="journal article" date="2017" name="Curr. Biol.">
        <title>Genome architecture and evolution of a unichromosomal asexual nematode.</title>
        <authorList>
            <person name="Fradin H."/>
            <person name="Zegar C."/>
            <person name="Gutwein M."/>
            <person name="Lucas J."/>
            <person name="Kovtun M."/>
            <person name="Corcoran D."/>
            <person name="Baugh L.R."/>
            <person name="Kiontke K."/>
            <person name="Gunsalus K."/>
            <person name="Fitch D.H."/>
            <person name="Piano F."/>
        </authorList>
    </citation>
    <scope>NUCLEOTIDE SEQUENCE [LARGE SCALE GENOMIC DNA]</scope>
    <source>
        <strain evidence="1">PF1309</strain>
    </source>
</reference>
<proteinExistence type="predicted"/>
<name>A0A2A2KG38_9BILA</name>